<evidence type="ECO:0000313" key="2">
    <source>
        <dbReference type="EMBL" id="KZT65088.1"/>
    </source>
</evidence>
<sequence length="325" mass="35120">MAHVLLLRAPTRDGPDRYEAGFRNQGLTSVSVPVVETGYTNIDRLKEIVVAGPEKGGYGGVIVTSARSSEAWKAVVLELISEDPEEAEGEGTHWSTVPFYVVGEATEKVLLSIRDIVGKYPEYAPSQANIHGAASTGTSEKLARLIVDDLSDAPPEDVCRRLLYLTGDKNRDTLPRILAEGGVRVEPLQVYETHGSDTFDADLAEAIRGVEGGEGEKGRAERVLGKVLHSTSEPAHSRPMNWWIVYFAPSEAEFTTPILREHFALSSGGSTQASERPLARIASIGPTTGEFLRDNLGLQVDVVSPKPNPTALAEAIAHFDATHAW</sequence>
<dbReference type="GO" id="GO:0006782">
    <property type="term" value="P:protoporphyrinogen IX biosynthetic process"/>
    <property type="evidence" value="ECO:0007669"/>
    <property type="project" value="UniProtKB-UniPathway"/>
</dbReference>
<dbReference type="AlphaFoldDB" id="A0A165M0J7"/>
<dbReference type="PANTHER" id="PTHR12390">
    <property type="entry name" value="UROPORPHYRINOGEN III SYNTHASE"/>
    <property type="match status" value="1"/>
</dbReference>
<evidence type="ECO:0000313" key="3">
    <source>
        <dbReference type="Proteomes" id="UP000076727"/>
    </source>
</evidence>
<dbReference type="InterPro" id="IPR039793">
    <property type="entry name" value="UROS/Hem4"/>
</dbReference>
<evidence type="ECO:0000259" key="1">
    <source>
        <dbReference type="Pfam" id="PF02602"/>
    </source>
</evidence>
<dbReference type="CDD" id="cd06578">
    <property type="entry name" value="HemD"/>
    <property type="match status" value="1"/>
</dbReference>
<dbReference type="GO" id="GO:0006780">
    <property type="term" value="P:uroporphyrinogen III biosynthetic process"/>
    <property type="evidence" value="ECO:0007669"/>
    <property type="project" value="InterPro"/>
</dbReference>
<protein>
    <submittedName>
        <fullName evidence="2">Tetrapyrrole biosynthesis, uroporphyrinogen III synthase</fullName>
    </submittedName>
</protein>
<feature type="domain" description="Tetrapyrrole biosynthesis uroporphyrinogen III synthase" evidence="1">
    <location>
        <begin position="16"/>
        <end position="313"/>
    </location>
</feature>
<dbReference type="UniPathway" id="UPA00251">
    <property type="reaction ID" value="UER00320"/>
</dbReference>
<dbReference type="Proteomes" id="UP000076727">
    <property type="component" value="Unassembled WGS sequence"/>
</dbReference>
<reference evidence="2 3" key="1">
    <citation type="journal article" date="2016" name="Mol. Biol. Evol.">
        <title>Comparative Genomics of Early-Diverging Mushroom-Forming Fungi Provides Insights into the Origins of Lignocellulose Decay Capabilities.</title>
        <authorList>
            <person name="Nagy L.G."/>
            <person name="Riley R."/>
            <person name="Tritt A."/>
            <person name="Adam C."/>
            <person name="Daum C."/>
            <person name="Floudas D."/>
            <person name="Sun H."/>
            <person name="Yadav J.S."/>
            <person name="Pangilinan J."/>
            <person name="Larsson K.H."/>
            <person name="Matsuura K."/>
            <person name="Barry K."/>
            <person name="Labutti K."/>
            <person name="Kuo R."/>
            <person name="Ohm R.A."/>
            <person name="Bhattacharya S.S."/>
            <person name="Shirouzu T."/>
            <person name="Yoshinaga Y."/>
            <person name="Martin F.M."/>
            <person name="Grigoriev I.V."/>
            <person name="Hibbett D.S."/>
        </authorList>
    </citation>
    <scope>NUCLEOTIDE SEQUENCE [LARGE SCALE GENOMIC DNA]</scope>
    <source>
        <strain evidence="2 3">L-15889</strain>
    </source>
</reference>
<dbReference type="InterPro" id="IPR036108">
    <property type="entry name" value="4pyrrol_syn_uPrphyn_synt_sf"/>
</dbReference>
<proteinExistence type="predicted"/>
<dbReference type="GO" id="GO:0004852">
    <property type="term" value="F:uroporphyrinogen-III synthase activity"/>
    <property type="evidence" value="ECO:0007669"/>
    <property type="project" value="InterPro"/>
</dbReference>
<dbReference type="InterPro" id="IPR003754">
    <property type="entry name" value="4pyrrol_synth_uPrphyn_synth"/>
</dbReference>
<dbReference type="STRING" id="1314783.A0A165M0J7"/>
<dbReference type="EMBL" id="KV429112">
    <property type="protein sequence ID" value="KZT65088.1"/>
    <property type="molecule type" value="Genomic_DNA"/>
</dbReference>
<name>A0A165M0J7_9APHY</name>
<gene>
    <name evidence="2" type="ORF">DAEQUDRAFT_740870</name>
</gene>
<dbReference type="PANTHER" id="PTHR12390:SF0">
    <property type="entry name" value="UROPORPHYRINOGEN-III SYNTHASE"/>
    <property type="match status" value="1"/>
</dbReference>
<dbReference type="SUPFAM" id="SSF69618">
    <property type="entry name" value="HemD-like"/>
    <property type="match status" value="1"/>
</dbReference>
<keyword evidence="3" id="KW-1185">Reference proteome</keyword>
<dbReference type="OrthoDB" id="5595751at2759"/>
<accession>A0A165M0J7</accession>
<dbReference type="GO" id="GO:0005829">
    <property type="term" value="C:cytosol"/>
    <property type="evidence" value="ECO:0007669"/>
    <property type="project" value="TreeGrafter"/>
</dbReference>
<dbReference type="Pfam" id="PF02602">
    <property type="entry name" value="HEM4"/>
    <property type="match status" value="1"/>
</dbReference>
<organism evidence="2 3">
    <name type="scientific">Daedalea quercina L-15889</name>
    <dbReference type="NCBI Taxonomy" id="1314783"/>
    <lineage>
        <taxon>Eukaryota</taxon>
        <taxon>Fungi</taxon>
        <taxon>Dikarya</taxon>
        <taxon>Basidiomycota</taxon>
        <taxon>Agaricomycotina</taxon>
        <taxon>Agaricomycetes</taxon>
        <taxon>Polyporales</taxon>
        <taxon>Fomitopsis</taxon>
    </lineage>
</organism>
<dbReference type="Gene3D" id="3.40.50.10090">
    <property type="match status" value="2"/>
</dbReference>